<proteinExistence type="predicted"/>
<evidence type="ECO:0000313" key="2">
    <source>
        <dbReference type="EMBL" id="GGG57776.1"/>
    </source>
</evidence>
<dbReference type="EMBL" id="BMHY01000001">
    <property type="protein sequence ID" value="GGG57776.1"/>
    <property type="molecule type" value="Genomic_DNA"/>
</dbReference>
<feature type="domain" description="eCIS core" evidence="1">
    <location>
        <begin position="72"/>
        <end position="137"/>
    </location>
</feature>
<dbReference type="RefSeq" id="WP_188887652.1">
    <property type="nucleotide sequence ID" value="NZ_BMHY01000001.1"/>
</dbReference>
<evidence type="ECO:0000313" key="3">
    <source>
        <dbReference type="Proteomes" id="UP000600247"/>
    </source>
</evidence>
<accession>A0A917GUI9</accession>
<protein>
    <recommendedName>
        <fullName evidence="1">eCIS core domain-containing protein</fullName>
    </recommendedName>
</protein>
<name>A0A917GUI9_9BACL</name>
<sequence>MFTSSRKAARAAQTPAAQLCSAQTKSVGVSAGLTPSSIVQMQRTFGNRATMQFIKSNAQTPVKPRTTGKTGIPDELKTGLEHLSGMDLSDVRVHRNSPDPARLNALAYAQGSDIHLGPGEETHLPHEAWHVVQQRQGRVTPYREMGGIAVNDDASLEQEADTMGARASAIGMEGASPSGKGTADGADKDEPVTVQAQVNGQATAQLMWNGLGNKKIESLADLNAELRLLGESQLTLAHFNGATPAAVDSFIAASDMNAYAVQDELAGAVADHFVNPTDCTLETHAGVKAWVNATKKSVTPKALNDLIDIANGDKTKIHLSTKMKGADINTPYVHDYGSNYICTFTMLGINWDGHPIIQVDLEGKVKNGLHDFS</sequence>
<organism evidence="2 3">
    <name type="scientific">Paenibacillus radicis</name>
    <name type="common">ex Gao et al. 2016</name>
    <dbReference type="NCBI Taxonomy" id="1737354"/>
    <lineage>
        <taxon>Bacteria</taxon>
        <taxon>Bacillati</taxon>
        <taxon>Bacillota</taxon>
        <taxon>Bacilli</taxon>
        <taxon>Bacillales</taxon>
        <taxon>Paenibacillaceae</taxon>
        <taxon>Paenibacillus</taxon>
    </lineage>
</organism>
<comment type="caution">
    <text evidence="2">The sequence shown here is derived from an EMBL/GenBank/DDBJ whole genome shotgun (WGS) entry which is preliminary data.</text>
</comment>
<dbReference type="Proteomes" id="UP000600247">
    <property type="component" value="Unassembled WGS sequence"/>
</dbReference>
<dbReference type="AlphaFoldDB" id="A0A917GUI9"/>
<reference evidence="2 3" key="1">
    <citation type="journal article" date="2014" name="Int. J. Syst. Evol. Microbiol.">
        <title>Complete genome sequence of Corynebacterium casei LMG S-19264T (=DSM 44701T), isolated from a smear-ripened cheese.</title>
        <authorList>
            <consortium name="US DOE Joint Genome Institute (JGI-PGF)"/>
            <person name="Walter F."/>
            <person name="Albersmeier A."/>
            <person name="Kalinowski J."/>
            <person name="Ruckert C."/>
        </authorList>
    </citation>
    <scope>NUCLEOTIDE SEQUENCE [LARGE SCALE GENOMIC DNA]</scope>
    <source>
        <strain evidence="2 3">CGMCC 1.15286</strain>
    </source>
</reference>
<dbReference type="Pfam" id="PF13699">
    <property type="entry name" value="eCIS_core"/>
    <property type="match status" value="1"/>
</dbReference>
<dbReference type="InterPro" id="IPR025295">
    <property type="entry name" value="eCIS_core_dom"/>
</dbReference>
<gene>
    <name evidence="2" type="ORF">GCM10010918_08560</name>
</gene>
<keyword evidence="3" id="KW-1185">Reference proteome</keyword>
<evidence type="ECO:0000259" key="1">
    <source>
        <dbReference type="Pfam" id="PF13699"/>
    </source>
</evidence>